<comment type="similarity">
    <text evidence="3 12">Belongs to the complex I subunit 1 family.</text>
</comment>
<evidence type="ECO:0000256" key="1">
    <source>
        <dbReference type="ARBA" id="ARBA00003257"/>
    </source>
</evidence>
<dbReference type="HAMAP" id="MF_01350">
    <property type="entry name" value="NDH1_NuoH"/>
    <property type="match status" value="1"/>
</dbReference>
<dbReference type="GO" id="GO:0005743">
    <property type="term" value="C:mitochondrial inner membrane"/>
    <property type="evidence" value="ECO:0007669"/>
    <property type="project" value="UniProtKB-SubCell"/>
</dbReference>
<keyword evidence="7" id="KW-0999">Mitochondrion inner membrane</keyword>
<keyword evidence="8 14" id="KW-1133">Transmembrane helix</keyword>
<keyword evidence="9 13" id="KW-0830">Ubiquinone</keyword>
<evidence type="ECO:0000256" key="13">
    <source>
        <dbReference type="RuleBase" id="RU000473"/>
    </source>
</evidence>
<dbReference type="InterPro" id="IPR001694">
    <property type="entry name" value="NADH_UbQ_OxRdtase_su1/FPO"/>
</dbReference>
<geneLocation type="mitochondrion" evidence="15"/>
<keyword evidence="10 13" id="KW-0496">Mitochondrion</keyword>
<feature type="transmembrane region" description="Helical" evidence="14">
    <location>
        <begin position="255"/>
        <end position="275"/>
    </location>
</feature>
<dbReference type="EMBL" id="MK435595">
    <property type="protein sequence ID" value="QBK84292.1"/>
    <property type="molecule type" value="Genomic_DNA"/>
</dbReference>
<feature type="transmembrane region" description="Helical" evidence="14">
    <location>
        <begin position="69"/>
        <end position="94"/>
    </location>
</feature>
<feature type="transmembrane region" description="Helical" evidence="14">
    <location>
        <begin position="225"/>
        <end position="249"/>
    </location>
</feature>
<feature type="transmembrane region" description="Helical" evidence="14">
    <location>
        <begin position="145"/>
        <end position="165"/>
    </location>
</feature>
<feature type="transmembrane region" description="Helical" evidence="14">
    <location>
        <begin position="6"/>
        <end position="28"/>
    </location>
</feature>
<comment type="function">
    <text evidence="1">Core subunit of the mitochondrial membrane respiratory chain NADH dehydrogenase (Complex I) that is believed to belong to the minimal assembly required for catalysis. Complex I functions in the transfer of electrons from NADH to the respiratory chain. The immediate electron acceptor for the enzyme is believed to be ubiquinone.</text>
</comment>
<gene>
    <name evidence="15" type="primary">ND1</name>
</gene>
<keyword evidence="11 14" id="KW-0472">Membrane</keyword>
<keyword evidence="6 12" id="KW-0812">Transmembrane</keyword>
<organism evidence="15">
    <name type="scientific">Nurudea yanoniella</name>
    <dbReference type="NCBI Taxonomy" id="509176"/>
    <lineage>
        <taxon>Eukaryota</taxon>
        <taxon>Metazoa</taxon>
        <taxon>Ecdysozoa</taxon>
        <taxon>Arthropoda</taxon>
        <taxon>Hexapoda</taxon>
        <taxon>Insecta</taxon>
        <taxon>Pterygota</taxon>
        <taxon>Neoptera</taxon>
        <taxon>Paraneoptera</taxon>
        <taxon>Hemiptera</taxon>
        <taxon>Sternorrhyncha</taxon>
        <taxon>Aphidomorpha</taxon>
        <taxon>Aphidoidea</taxon>
        <taxon>Aphididae</taxon>
        <taxon>Eriosomatinae</taxon>
        <taxon>Fordini</taxon>
        <taxon>Nurudea</taxon>
    </lineage>
</organism>
<evidence type="ECO:0000256" key="5">
    <source>
        <dbReference type="ARBA" id="ARBA00022448"/>
    </source>
</evidence>
<evidence type="ECO:0000256" key="14">
    <source>
        <dbReference type="SAM" id="Phobius"/>
    </source>
</evidence>
<evidence type="ECO:0000256" key="7">
    <source>
        <dbReference type="ARBA" id="ARBA00022792"/>
    </source>
</evidence>
<dbReference type="PANTHER" id="PTHR11432:SF3">
    <property type="entry name" value="NADH-UBIQUINONE OXIDOREDUCTASE CHAIN 1"/>
    <property type="match status" value="1"/>
</dbReference>
<dbReference type="AlphaFoldDB" id="A0A481YMU8"/>
<dbReference type="InterPro" id="IPR018086">
    <property type="entry name" value="NADH_UbQ_OxRdtase_su1_CS"/>
</dbReference>
<keyword evidence="12" id="KW-0520">NAD</keyword>
<evidence type="ECO:0000256" key="8">
    <source>
        <dbReference type="ARBA" id="ARBA00022989"/>
    </source>
</evidence>
<dbReference type="PROSITE" id="PS00667">
    <property type="entry name" value="COMPLEX1_ND1_1"/>
    <property type="match status" value="1"/>
</dbReference>
<keyword evidence="5" id="KW-0813">Transport</keyword>
<evidence type="ECO:0000256" key="2">
    <source>
        <dbReference type="ARBA" id="ARBA00004448"/>
    </source>
</evidence>
<feature type="transmembrane region" description="Helical" evidence="14">
    <location>
        <begin position="177"/>
        <end position="196"/>
    </location>
</feature>
<evidence type="ECO:0000256" key="4">
    <source>
        <dbReference type="ARBA" id="ARBA00021009"/>
    </source>
</evidence>
<evidence type="ECO:0000256" key="10">
    <source>
        <dbReference type="ARBA" id="ARBA00023128"/>
    </source>
</evidence>
<reference evidence="15" key="1">
    <citation type="journal article" date="2019" name="PLoS ONE">
        <title>Congruent phylogenetic relationships of Melaphidina aphids (Aphididae: Eriosomatinae: Fordini) according to nuclear and mitochondrial DNA data with taxonomic implications on generic limits.</title>
        <authorList>
            <person name="Ren Z."/>
            <person name="von Dohlen C.D."/>
            <person name="Harris A.J."/>
            <person name="Dikow R.B."/>
            <person name="Su X."/>
            <person name="Wen J."/>
        </authorList>
    </citation>
    <scope>NUCLEOTIDE SEQUENCE</scope>
</reference>
<feature type="transmembrane region" description="Helical" evidence="14">
    <location>
        <begin position="287"/>
        <end position="305"/>
    </location>
</feature>
<evidence type="ECO:0000256" key="12">
    <source>
        <dbReference type="RuleBase" id="RU000471"/>
    </source>
</evidence>
<dbReference type="EC" id="7.1.1.2" evidence="13"/>
<name>A0A481YMU8_9HEMI</name>
<dbReference type="GO" id="GO:0008137">
    <property type="term" value="F:NADH dehydrogenase (ubiquinone) activity"/>
    <property type="evidence" value="ECO:0007669"/>
    <property type="project" value="UniProtKB-EC"/>
</dbReference>
<feature type="transmembrane region" description="Helical" evidence="14">
    <location>
        <begin position="100"/>
        <end position="124"/>
    </location>
</feature>
<evidence type="ECO:0000256" key="11">
    <source>
        <dbReference type="ARBA" id="ARBA00023136"/>
    </source>
</evidence>
<dbReference type="GO" id="GO:0003954">
    <property type="term" value="F:NADH dehydrogenase activity"/>
    <property type="evidence" value="ECO:0007669"/>
    <property type="project" value="TreeGrafter"/>
</dbReference>
<proteinExistence type="inferred from homology"/>
<comment type="catalytic activity">
    <reaction evidence="13">
        <text>a ubiquinone + NADH + 5 H(+)(in) = a ubiquinol + NAD(+) + 4 H(+)(out)</text>
        <dbReference type="Rhea" id="RHEA:29091"/>
        <dbReference type="Rhea" id="RHEA-COMP:9565"/>
        <dbReference type="Rhea" id="RHEA-COMP:9566"/>
        <dbReference type="ChEBI" id="CHEBI:15378"/>
        <dbReference type="ChEBI" id="CHEBI:16389"/>
        <dbReference type="ChEBI" id="CHEBI:17976"/>
        <dbReference type="ChEBI" id="CHEBI:57540"/>
        <dbReference type="ChEBI" id="CHEBI:57945"/>
        <dbReference type="EC" id="7.1.1.2"/>
    </reaction>
</comment>
<protein>
    <recommendedName>
        <fullName evidence="4 13">NADH-ubiquinone oxidoreductase chain 1</fullName>
        <ecNumber evidence="13">7.1.1.2</ecNumber>
    </recommendedName>
</protein>
<dbReference type="PANTHER" id="PTHR11432">
    <property type="entry name" value="NADH DEHYDROGENASE SUBUNIT 1"/>
    <property type="match status" value="1"/>
</dbReference>
<dbReference type="GO" id="GO:0009060">
    <property type="term" value="P:aerobic respiration"/>
    <property type="evidence" value="ECO:0007669"/>
    <property type="project" value="TreeGrafter"/>
</dbReference>
<evidence type="ECO:0000256" key="9">
    <source>
        <dbReference type="ARBA" id="ARBA00023075"/>
    </source>
</evidence>
<evidence type="ECO:0000313" key="15">
    <source>
        <dbReference type="EMBL" id="QBK84292.1"/>
    </source>
</evidence>
<dbReference type="PROSITE" id="PS00668">
    <property type="entry name" value="COMPLEX1_ND1_2"/>
    <property type="match status" value="1"/>
</dbReference>
<evidence type="ECO:0000256" key="6">
    <source>
        <dbReference type="ARBA" id="ARBA00022692"/>
    </source>
</evidence>
<evidence type="ECO:0000256" key="3">
    <source>
        <dbReference type="ARBA" id="ARBA00010535"/>
    </source>
</evidence>
<sequence length="312" mass="37757">MLYILIMLINFLILFLMVFMSVAFFTLFERKVLGYIQLRKGPNKILLKGILQPMSDGLKLFFKEVNYPYNLNFIMFMISPVLSLFISIIFWFIYPYWGNNYIMSLGLIFMFCCSSFMVYIFLMVSWSSNSNYSVLGMIRFISQMISYEVSMMIIIMNLLFMINSFNLNYFYVYQINIKFFFFLFFLFFMLLVSFLAEMNRSPFDFSEGESELVSGFNIEFSSMSFVFIFMAEYMSIMFMGMLLFEMFFGVLMNKFYLNLLILSFMFLVIWLRGFLPRFRYDKLMYMIWKLILPLTLFMFMFNYSMKLFNLYH</sequence>
<accession>A0A481YMU8</accession>
<comment type="subcellular location">
    <subcellularLocation>
        <location evidence="2 12">Mitochondrion inner membrane</location>
        <topology evidence="2 12">Multi-pass membrane protein</topology>
    </subcellularLocation>
</comment>
<dbReference type="Pfam" id="PF00146">
    <property type="entry name" value="NADHdh"/>
    <property type="match status" value="1"/>
</dbReference>